<dbReference type="RefSeq" id="XP_007879837.1">
    <property type="nucleotide sequence ID" value="XM_007881646.1"/>
</dbReference>
<keyword evidence="3 6" id="KW-0804">Transcription</keyword>
<protein>
    <recommendedName>
        <fullName evidence="6">DNA-directed RNA polymerase III subunit RPC3</fullName>
        <shortName evidence="6">RNA polymerase III subunit C3</shortName>
    </recommendedName>
</protein>
<dbReference type="Pfam" id="PF08221">
    <property type="entry name" value="HTH_9"/>
    <property type="match status" value="1"/>
</dbReference>
<dbReference type="InterPro" id="IPR008806">
    <property type="entry name" value="RNA_pol_III_Rpc82_C"/>
</dbReference>
<feature type="region of interest" description="Disordered" evidence="7">
    <location>
        <begin position="171"/>
        <end position="215"/>
    </location>
</feature>
<comment type="subunit">
    <text evidence="6">Component of the RNA polymerase III (Pol III) complex consisting of 17 subunits.</text>
</comment>
<feature type="region of interest" description="Disordered" evidence="7">
    <location>
        <begin position="291"/>
        <end position="314"/>
    </location>
</feature>
<evidence type="ECO:0000256" key="1">
    <source>
        <dbReference type="ARBA" id="ARBA00004123"/>
    </source>
</evidence>
<evidence type="ECO:0000256" key="5">
    <source>
        <dbReference type="ARBA" id="ARBA00025127"/>
    </source>
</evidence>
<dbReference type="eggNOG" id="KOG2587">
    <property type="taxonomic scope" value="Eukaryota"/>
</dbReference>
<dbReference type="OrthoDB" id="272392at2759"/>
<evidence type="ECO:0000256" key="4">
    <source>
        <dbReference type="ARBA" id="ARBA00023242"/>
    </source>
</evidence>
<dbReference type="Pfam" id="PF22536">
    <property type="entry name" value="WHD_POLR3C"/>
    <property type="match status" value="1"/>
</dbReference>
<evidence type="ECO:0000256" key="6">
    <source>
        <dbReference type="RuleBase" id="RU367076"/>
    </source>
</evidence>
<dbReference type="GO" id="GO:0003697">
    <property type="term" value="F:single-stranded DNA binding"/>
    <property type="evidence" value="ECO:0007669"/>
    <property type="project" value="UniProtKB-UniRule"/>
</dbReference>
<dbReference type="PANTHER" id="PTHR12949:SF0">
    <property type="entry name" value="DNA-DIRECTED RNA POLYMERASE III SUBUNIT RPC3"/>
    <property type="match status" value="1"/>
</dbReference>
<evidence type="ECO:0000259" key="8">
    <source>
        <dbReference type="Pfam" id="PF05645"/>
    </source>
</evidence>
<reference evidence="11 12" key="1">
    <citation type="journal article" date="2013" name="Plant Cell">
        <title>The transition from a phytopathogenic smut ancestor to an anamorphic biocontrol agent deciphered by comparative whole-genome analysis.</title>
        <authorList>
            <person name="Lefebvre F."/>
            <person name="Joly D.L."/>
            <person name="Labbe C."/>
            <person name="Teichmann B."/>
            <person name="Linning R."/>
            <person name="Belzile F."/>
            <person name="Bakkeren G."/>
            <person name="Belanger R.R."/>
        </authorList>
    </citation>
    <scope>NUCLEOTIDE SEQUENCE [LARGE SCALE GENOMIC DNA]</scope>
    <source>
        <strain evidence="11 12">PF-1</strain>
    </source>
</reference>
<dbReference type="EMBL" id="KE361635">
    <property type="protein sequence ID" value="EPQ28295.1"/>
    <property type="molecule type" value="Genomic_DNA"/>
</dbReference>
<dbReference type="HOGENOM" id="CLU_023294_2_0_1"/>
<evidence type="ECO:0000256" key="2">
    <source>
        <dbReference type="ARBA" id="ARBA00022478"/>
    </source>
</evidence>
<dbReference type="KEGG" id="pfp:PFL1_04122"/>
<dbReference type="InterPro" id="IPR036388">
    <property type="entry name" value="WH-like_DNA-bd_sf"/>
</dbReference>
<evidence type="ECO:0000259" key="10">
    <source>
        <dbReference type="Pfam" id="PF22536"/>
    </source>
</evidence>
<dbReference type="InterPro" id="IPR055207">
    <property type="entry name" value="POLR3C_WHD"/>
</dbReference>
<evidence type="ECO:0000259" key="9">
    <source>
        <dbReference type="Pfam" id="PF08221"/>
    </source>
</evidence>
<evidence type="ECO:0000313" key="11">
    <source>
        <dbReference type="EMBL" id="EPQ28295.1"/>
    </source>
</evidence>
<feature type="compositionally biased region" description="Low complexity" evidence="7">
    <location>
        <begin position="62"/>
        <end position="82"/>
    </location>
</feature>
<dbReference type="Proteomes" id="UP000053664">
    <property type="component" value="Unassembled WGS sequence"/>
</dbReference>
<comment type="similarity">
    <text evidence="6">Belongs to the RNA polymerase beta chain family.</text>
</comment>
<dbReference type="GO" id="GO:0005666">
    <property type="term" value="C:RNA polymerase III complex"/>
    <property type="evidence" value="ECO:0007669"/>
    <property type="project" value="UniProtKB-UniRule"/>
</dbReference>
<dbReference type="InterPro" id="IPR039748">
    <property type="entry name" value="RPC3"/>
</dbReference>
<feature type="region of interest" description="Disordered" evidence="7">
    <location>
        <begin position="329"/>
        <end position="361"/>
    </location>
</feature>
<dbReference type="AlphaFoldDB" id="A0A061H8F0"/>
<dbReference type="Pfam" id="PF05645">
    <property type="entry name" value="RNA_pol_Rpc82"/>
    <property type="match status" value="1"/>
</dbReference>
<feature type="domain" description="DNA-directed RNA polymerase III subunit RPC3 winged-helix" evidence="10">
    <location>
        <begin position="531"/>
        <end position="607"/>
    </location>
</feature>
<feature type="domain" description="RNA polymerase III subunit RPC82-related helix-turn-helix" evidence="9">
    <location>
        <begin position="12"/>
        <end position="49"/>
    </location>
</feature>
<feature type="compositionally biased region" description="Basic and acidic residues" evidence="7">
    <location>
        <begin position="342"/>
        <end position="353"/>
    </location>
</feature>
<sequence length="714" mass="79214">MSSTAHSPQKIKLCEHILLQHFGPITARVGALLLRRGRMTVRDLSRFLKQPTSRTNRGHTDPLSAAGTSSAAAATAPGGAPNAPLPVPKRLIQQAIMTMIQHGCAWHSSTDPELGDEAQEYFEINPNEVLARLRFGKYISIAEDFIGPDAARIVMLVLKHGKMQARDLLEQMTAPPPPQPDDPAAAGIGAEGVSASNGHANGADAKAGSKRKADVREQELRVEAVKRQLVHLLYHTYLRPSTLAQHVSPRDKEIAYETRERRKIKGIPTPKELKEIRTRVLNMIAEEREKEWEADDASSRPAHQVAAGGETRRGLVRKSQSALAMANAAATLGKSSKRAKTSAKDKKGKDKELNGFPASIHSGKADPADDFDLDLDVWLRINSDRFDIHVRNEIMVEAIRSRYNSTAAEVFRHLIEASESASSRQSVRDAYSAGVSLTLLAPKLPSTLQIQKGFDRRSFGKDKATPTRQEFLAEYCAIFAHLDDISTRAKTQRFVSPHGEGTTKAASGRKVASSYRVDYRNTAERMRHDLLKNVVEEKFGTAAVRIMGILRDKGKLEEKHISRLALISINETRDICSRLFASSLLGLQEIPKTKDRDPAKTFFLWFVDEEKCKAWLIDRLYQTLARLGQRRNEEMRRQAPLLRKVERTDVKSDTVGLLSEWERENWHRLEMILQAITVAENRVEMDVFVLRDLAVAPLGASGTGVGAADGSAAP</sequence>
<accession>A0A061H8F0</accession>
<proteinExistence type="inferred from homology"/>
<dbReference type="GeneID" id="19318229"/>
<feature type="region of interest" description="Disordered" evidence="7">
    <location>
        <begin position="46"/>
        <end position="86"/>
    </location>
</feature>
<evidence type="ECO:0000256" key="7">
    <source>
        <dbReference type="SAM" id="MobiDB-lite"/>
    </source>
</evidence>
<dbReference type="PANTHER" id="PTHR12949">
    <property type="entry name" value="RNA POLYMERASE III DNA DIRECTED -RELATED"/>
    <property type="match status" value="1"/>
</dbReference>
<feature type="domain" description="RNA polymerase III Rpc82 C -terminal" evidence="8">
    <location>
        <begin position="318"/>
        <end position="466"/>
    </location>
</feature>
<keyword evidence="2 6" id="KW-0240">DNA-directed RNA polymerase</keyword>
<comment type="subcellular location">
    <subcellularLocation>
        <location evidence="1 6">Nucleus</location>
    </subcellularLocation>
</comment>
<dbReference type="InterPro" id="IPR013197">
    <property type="entry name" value="RNA_pol_III_RPC82-rel_HTH"/>
</dbReference>
<evidence type="ECO:0000256" key="3">
    <source>
        <dbReference type="ARBA" id="ARBA00023163"/>
    </source>
</evidence>
<keyword evidence="4 6" id="KW-0539">Nucleus</keyword>
<gene>
    <name evidence="11" type="ORF">PFL1_04122</name>
</gene>
<dbReference type="GO" id="GO:0006351">
    <property type="term" value="P:DNA-templated transcription"/>
    <property type="evidence" value="ECO:0007669"/>
    <property type="project" value="InterPro"/>
</dbReference>
<name>A0A061H8F0_9BASI</name>
<dbReference type="Gene3D" id="1.10.10.10">
    <property type="entry name" value="Winged helix-like DNA-binding domain superfamily/Winged helix DNA-binding domain"/>
    <property type="match status" value="4"/>
</dbReference>
<organism evidence="11 12">
    <name type="scientific">Pseudozyma flocculosa PF-1</name>
    <dbReference type="NCBI Taxonomy" id="1277687"/>
    <lineage>
        <taxon>Eukaryota</taxon>
        <taxon>Fungi</taxon>
        <taxon>Dikarya</taxon>
        <taxon>Basidiomycota</taxon>
        <taxon>Ustilaginomycotina</taxon>
        <taxon>Ustilaginomycetes</taxon>
        <taxon>Ustilaginales</taxon>
        <taxon>Ustilaginaceae</taxon>
        <taxon>Pseudozyma</taxon>
    </lineage>
</organism>
<comment type="function">
    <text evidence="5 6">DNA-dependent RNA polymerase catalyzes the transcription of DNA into RNA using the four ribonucleoside triphosphates as substrates. Specific core component of RNA polymerase III which synthesizes small RNAs, such as 5S rRNA and tRNAs.</text>
</comment>
<evidence type="ECO:0000313" key="12">
    <source>
        <dbReference type="Proteomes" id="UP000053664"/>
    </source>
</evidence>